<accession>A0A7J6XMA4</accession>
<dbReference type="AlphaFoldDB" id="A0A7J6XMA4"/>
<organism evidence="1 2">
    <name type="scientific">Trypanosoma cruzi</name>
    <dbReference type="NCBI Taxonomy" id="5693"/>
    <lineage>
        <taxon>Eukaryota</taxon>
        <taxon>Discoba</taxon>
        <taxon>Euglenozoa</taxon>
        <taxon>Kinetoplastea</taxon>
        <taxon>Metakinetoplastina</taxon>
        <taxon>Trypanosomatida</taxon>
        <taxon>Trypanosomatidae</taxon>
        <taxon>Trypanosoma</taxon>
        <taxon>Schizotrypanum</taxon>
    </lineage>
</organism>
<comment type="caution">
    <text evidence="1">The sequence shown here is derived from an EMBL/GenBank/DDBJ whole genome shotgun (WGS) entry which is preliminary data.</text>
</comment>
<dbReference type="Proteomes" id="UP000583944">
    <property type="component" value="Unassembled WGS sequence"/>
</dbReference>
<evidence type="ECO:0000313" key="1">
    <source>
        <dbReference type="EMBL" id="KAF5215649.1"/>
    </source>
</evidence>
<reference evidence="1 2" key="1">
    <citation type="journal article" date="2019" name="Genome Biol. Evol.">
        <title>Nanopore Sequencing Significantly Improves Genome Assembly of the Protozoan Parasite Trypanosoma cruzi.</title>
        <authorList>
            <person name="Diaz-Viraque F."/>
            <person name="Pita S."/>
            <person name="Greif G."/>
            <person name="de Souza R.C.M."/>
            <person name="Iraola G."/>
            <person name="Robello C."/>
        </authorList>
    </citation>
    <scope>NUCLEOTIDE SEQUENCE [LARGE SCALE GENOMIC DNA]</scope>
    <source>
        <strain evidence="1 2">Berenice</strain>
    </source>
</reference>
<dbReference type="VEuPathDB" id="TriTrypDB:BCY84_22291"/>
<dbReference type="EMBL" id="JABDHM010000288">
    <property type="protein sequence ID" value="KAF5215649.1"/>
    <property type="molecule type" value="Genomic_DNA"/>
</dbReference>
<sequence length="213" mass="23506">MPQARSHMFRYGDCGPLLPPQTKRRRGETDVKVRRSRVCPYATRVYRFISEDIATQIKVCSEVLQVPSAKSFNLSSLTANVSFDVSCPSVVLTMWKDTTLAEIATLLLDSFRDGADHVFVESQGAAQSGAASVTRSLATRCASYVIKLYSGCVSAEGNATLCCLATIELRQVLIEESFVFPVRRFSNVDADTNVSLLPYKLGDPLFFTCVRVQ</sequence>
<protein>
    <submittedName>
        <fullName evidence="1">Uncharacterized protein</fullName>
    </submittedName>
</protein>
<dbReference type="OMA" id="RRTAECP"/>
<gene>
    <name evidence="1" type="ORF">ECC02_011642</name>
</gene>
<dbReference type="OrthoDB" id="245078at2759"/>
<name>A0A7J6XMA4_TRYCR</name>
<proteinExistence type="predicted"/>
<evidence type="ECO:0000313" key="2">
    <source>
        <dbReference type="Proteomes" id="UP000583944"/>
    </source>
</evidence>
<dbReference type="VEuPathDB" id="TriTrypDB:ECC02_011642"/>